<protein>
    <recommendedName>
        <fullName evidence="3">Secretion system C-terminal sorting domain-containing protein</fullName>
    </recommendedName>
</protein>
<dbReference type="KEGG" id="anf:AQPE_1588"/>
<keyword evidence="2" id="KW-1185">Reference proteome</keyword>
<dbReference type="NCBIfam" id="TIGR04183">
    <property type="entry name" value="Por_Secre_tail"/>
    <property type="match status" value="1"/>
</dbReference>
<accession>A0A5K7S792</accession>
<dbReference type="EMBL" id="AP018694">
    <property type="protein sequence ID" value="BBE17438.1"/>
    <property type="molecule type" value="Genomic_DNA"/>
</dbReference>
<sequence>MLGENVNSVRVTRLSGKVVCVSQTPIFDLSNQPTSIYFVAVKTDQTTVVKKIIKN</sequence>
<name>A0A5K7S792_9BACT</name>
<dbReference type="AlphaFoldDB" id="A0A5K7S792"/>
<organism evidence="1 2">
    <name type="scientific">Aquipluma nitroreducens</name>
    <dbReference type="NCBI Taxonomy" id="2010828"/>
    <lineage>
        <taxon>Bacteria</taxon>
        <taxon>Pseudomonadati</taxon>
        <taxon>Bacteroidota</taxon>
        <taxon>Bacteroidia</taxon>
        <taxon>Marinilabiliales</taxon>
        <taxon>Prolixibacteraceae</taxon>
        <taxon>Aquipluma</taxon>
    </lineage>
</organism>
<dbReference type="InterPro" id="IPR026444">
    <property type="entry name" value="Secre_tail"/>
</dbReference>
<dbReference type="Proteomes" id="UP001193389">
    <property type="component" value="Chromosome"/>
</dbReference>
<evidence type="ECO:0000313" key="1">
    <source>
        <dbReference type="EMBL" id="BBE17438.1"/>
    </source>
</evidence>
<proteinExistence type="predicted"/>
<evidence type="ECO:0000313" key="2">
    <source>
        <dbReference type="Proteomes" id="UP001193389"/>
    </source>
</evidence>
<evidence type="ECO:0008006" key="3">
    <source>
        <dbReference type="Google" id="ProtNLM"/>
    </source>
</evidence>
<reference evidence="1" key="1">
    <citation type="journal article" date="2020" name="Int. J. Syst. Evol. Microbiol.">
        <title>Aquipluma nitroreducens gen. nov. sp. nov., a novel facultatively anaerobic bacterium isolated from a freshwater lake.</title>
        <authorList>
            <person name="Watanabe M."/>
            <person name="Kojima H."/>
            <person name="Fukui M."/>
        </authorList>
    </citation>
    <scope>NUCLEOTIDE SEQUENCE</scope>
    <source>
        <strain evidence="1">MeG22</strain>
    </source>
</reference>
<gene>
    <name evidence="1" type="ORF">AQPE_1588</name>
</gene>